<dbReference type="PROSITE" id="PS50089">
    <property type="entry name" value="ZF_RING_2"/>
    <property type="match status" value="1"/>
</dbReference>
<keyword evidence="6" id="KW-0347">Helicase</keyword>
<proteinExistence type="inferred from homology"/>
<dbReference type="SMART" id="SM00487">
    <property type="entry name" value="DEXDc"/>
    <property type="match status" value="1"/>
</dbReference>
<dbReference type="CDD" id="cd18793">
    <property type="entry name" value="SF2_C_SNF"/>
    <property type="match status" value="1"/>
</dbReference>
<dbReference type="PROSITE" id="PS00518">
    <property type="entry name" value="ZF_RING_1"/>
    <property type="match status" value="1"/>
</dbReference>
<protein>
    <submittedName>
        <fullName evidence="14">Uncharacterized protein</fullName>
    </submittedName>
</protein>
<feature type="region of interest" description="Disordered" evidence="10">
    <location>
        <begin position="991"/>
        <end position="1014"/>
    </location>
</feature>
<evidence type="ECO:0000259" key="13">
    <source>
        <dbReference type="PROSITE" id="PS51194"/>
    </source>
</evidence>
<dbReference type="EMBL" id="JALJOR010000002">
    <property type="protein sequence ID" value="KAK9824040.1"/>
    <property type="molecule type" value="Genomic_DNA"/>
</dbReference>
<dbReference type="SUPFAM" id="SSF52540">
    <property type="entry name" value="P-loop containing nucleoside triphosphate hydrolases"/>
    <property type="match status" value="2"/>
</dbReference>
<dbReference type="GO" id="GO:0005634">
    <property type="term" value="C:nucleus"/>
    <property type="evidence" value="ECO:0007669"/>
    <property type="project" value="TreeGrafter"/>
</dbReference>
<dbReference type="GO" id="GO:0006281">
    <property type="term" value="P:DNA repair"/>
    <property type="evidence" value="ECO:0007669"/>
    <property type="project" value="TreeGrafter"/>
</dbReference>
<sequence length="1225" mass="133753">MAARPVARKQKQGHKKKAAAAPDTQLVALSDPERDPSLVAIGIVKLKCKAITGSTIHDIKQRLAPFGYYTPMRSMYTTNPYGNRLCIDNLLEKSWTSGKFSYRHIKLSSLPVEEPAEPPSTLRVREVVIHLGNGAAPVRYGIQVDKTAKVSDLLGALGGIAQLRADEEWLAAQLTDMGSGSLFISDWFQHTTALINEVFRRGPIQLFRVPKPATLKLPSGEASYAVCYQRRKKADSTVVPPPYEQFGVPMVIPLQPGWSQGGKAQAAGVTATLLKLMAYARKPDAPPLPPNAHQNESLLRLQRGTSYGSCYGDSDFACARDPRRASFQKGATMYLFADWKDGKLDDYNVAAMELTGLRVDPSASVEALAETQQLIKDEARMDTLRRQAKETPGAVMEELMAAARASKPGTPAPDPRTGQVLHTPSVRLAVTLEPAHTSAAERRGTLVVKIYTWRHAGAYNQSCFGSIDSWPAVGRNAHRHGAPALRHTLQRTLEFLLAKDPGMTRIKERLQHWEKGDKQDIRSLKGLIDVLETPEGPEAQQPQGLTVALKPYQKQSLKLMLDAEQGERGFNRFFWLPLTSPTGARYWYSPVLHRLCTDVPPSPCGGFLAEEMGLGKTVEICALLLANPAPALPASGTKTADGLIVSHATLVVCAVSLVGQWCSEAEDKLGGSLRIYMYHGQSRNRNAQQLATDYDLVVTTYATLTSDYGAGKRKATGSQRNMFPPLGAIKWHRVVLDESHTVKNPSVSHSKACTALEGSRRWCCTGTPINTAIDDLLGQFGMLHMLPFGHKGFFDTYIKPSYTGSRWARGSAVMLLYALGSTLIRHTKSQLTLPEKTAETIAVIFTPAEQALYKAAHVKAKQQYQVFSSWGAAAVSKRLLQIMSLLQPLRRICSGGALSDRDLRVPDLQDHLLHAPVPTANSTGVDGTLVAPAEECAICLDALERPVRTPCSHWFCRECISGLLDATAKCPLCRTTLRAGELVEGVNEAAPAVEEDEEAAGGSGSQSSVQGTSESKLRALLRELRAMWEEDETAKALVFSQYESTIEWLKTQLTEEGFGYRYISGSMPLKQRTKAIDAFQNDPPCTVFLLSMRAGSVGINLTAANYVFLLEPAINPALEDQAIGRSWRMGQARRVVVKKFYVKGSIEERIMEMVKQRREGTGAAAEPEVAAGARGGARRTNEAADLAGSLKSDRQMLKLAELDLLFRAPDFSVATANDEAGPSGS</sequence>
<feature type="domain" description="Helicase ATP-binding" evidence="12">
    <location>
        <begin position="597"/>
        <end position="786"/>
    </location>
</feature>
<dbReference type="InterPro" id="IPR038718">
    <property type="entry name" value="SNF2-like_sf"/>
</dbReference>
<feature type="region of interest" description="Disordered" evidence="10">
    <location>
        <begin position="1158"/>
        <end position="1177"/>
    </location>
</feature>
<comment type="caution">
    <text evidence="14">The sequence shown here is derived from an EMBL/GenBank/DDBJ whole genome shotgun (WGS) entry which is preliminary data.</text>
</comment>
<keyword evidence="5" id="KW-0378">Hydrolase</keyword>
<dbReference type="InterPro" id="IPR017907">
    <property type="entry name" value="Znf_RING_CS"/>
</dbReference>
<dbReference type="InterPro" id="IPR001650">
    <property type="entry name" value="Helicase_C-like"/>
</dbReference>
<name>A0AAW1QRG1_9CHLO</name>
<dbReference type="GO" id="GO:0016787">
    <property type="term" value="F:hydrolase activity"/>
    <property type="evidence" value="ECO:0007669"/>
    <property type="project" value="UniProtKB-KW"/>
</dbReference>
<dbReference type="PROSITE" id="PS51194">
    <property type="entry name" value="HELICASE_CTER"/>
    <property type="match status" value="1"/>
</dbReference>
<dbReference type="Pfam" id="PF00271">
    <property type="entry name" value="Helicase_C"/>
    <property type="match status" value="1"/>
</dbReference>
<dbReference type="Pfam" id="PF13923">
    <property type="entry name" value="zf-C3HC4_2"/>
    <property type="match status" value="1"/>
</dbReference>
<keyword evidence="15" id="KW-1185">Reference proteome</keyword>
<feature type="domain" description="RING-type" evidence="11">
    <location>
        <begin position="936"/>
        <end position="974"/>
    </location>
</feature>
<dbReference type="InterPro" id="IPR000330">
    <property type="entry name" value="SNF2_N"/>
</dbReference>
<evidence type="ECO:0000313" key="14">
    <source>
        <dbReference type="EMBL" id="KAK9824040.1"/>
    </source>
</evidence>
<dbReference type="AlphaFoldDB" id="A0AAW1QRG1"/>
<feature type="region of interest" description="Disordered" evidence="10">
    <location>
        <begin position="1"/>
        <end position="27"/>
    </location>
</feature>
<dbReference type="InterPro" id="IPR014001">
    <property type="entry name" value="Helicase_ATP-bd"/>
</dbReference>
<evidence type="ECO:0000313" key="15">
    <source>
        <dbReference type="Proteomes" id="UP001489004"/>
    </source>
</evidence>
<evidence type="ECO:0000256" key="1">
    <source>
        <dbReference type="ARBA" id="ARBA00008438"/>
    </source>
</evidence>
<keyword evidence="2" id="KW-0479">Metal-binding</keyword>
<feature type="compositionally biased region" description="Low complexity" evidence="10">
    <location>
        <begin position="1005"/>
        <end position="1014"/>
    </location>
</feature>
<keyword evidence="7" id="KW-0862">Zinc</keyword>
<dbReference type="PROSITE" id="PS51192">
    <property type="entry name" value="HELICASE_ATP_BIND_1"/>
    <property type="match status" value="1"/>
</dbReference>
<organism evidence="14 15">
    <name type="scientific">[Myrmecia] bisecta</name>
    <dbReference type="NCBI Taxonomy" id="41462"/>
    <lineage>
        <taxon>Eukaryota</taxon>
        <taxon>Viridiplantae</taxon>
        <taxon>Chlorophyta</taxon>
        <taxon>core chlorophytes</taxon>
        <taxon>Trebouxiophyceae</taxon>
        <taxon>Trebouxiales</taxon>
        <taxon>Trebouxiaceae</taxon>
        <taxon>Myrmecia</taxon>
    </lineage>
</organism>
<dbReference type="Pfam" id="PF00176">
    <property type="entry name" value="SNF2-rel_dom"/>
    <property type="match status" value="1"/>
</dbReference>
<evidence type="ECO:0000256" key="2">
    <source>
        <dbReference type="ARBA" id="ARBA00022723"/>
    </source>
</evidence>
<gene>
    <name evidence="14" type="ORF">WJX72_007212</name>
</gene>
<evidence type="ECO:0000259" key="12">
    <source>
        <dbReference type="PROSITE" id="PS51192"/>
    </source>
</evidence>
<dbReference type="SUPFAM" id="SSF57850">
    <property type="entry name" value="RING/U-box"/>
    <property type="match status" value="1"/>
</dbReference>
<dbReference type="GO" id="GO:0004386">
    <property type="term" value="F:helicase activity"/>
    <property type="evidence" value="ECO:0007669"/>
    <property type="project" value="UniProtKB-KW"/>
</dbReference>
<evidence type="ECO:0000256" key="4">
    <source>
        <dbReference type="ARBA" id="ARBA00022771"/>
    </source>
</evidence>
<comment type="similarity">
    <text evidence="1">Belongs to the SNF2/RAD54 helicase family. RAD16 subfamily.</text>
</comment>
<dbReference type="Gene3D" id="3.30.40.10">
    <property type="entry name" value="Zinc/RING finger domain, C3HC4 (zinc finger)"/>
    <property type="match status" value="1"/>
</dbReference>
<dbReference type="GO" id="GO:0008270">
    <property type="term" value="F:zinc ion binding"/>
    <property type="evidence" value="ECO:0007669"/>
    <property type="project" value="UniProtKB-KW"/>
</dbReference>
<evidence type="ECO:0000256" key="5">
    <source>
        <dbReference type="ARBA" id="ARBA00022801"/>
    </source>
</evidence>
<dbReference type="InterPro" id="IPR013083">
    <property type="entry name" value="Znf_RING/FYVE/PHD"/>
</dbReference>
<dbReference type="InterPro" id="IPR027417">
    <property type="entry name" value="P-loop_NTPase"/>
</dbReference>
<dbReference type="Gene3D" id="3.40.50.300">
    <property type="entry name" value="P-loop containing nucleotide triphosphate hydrolases"/>
    <property type="match status" value="1"/>
</dbReference>
<reference evidence="14 15" key="1">
    <citation type="journal article" date="2024" name="Nat. Commun.">
        <title>Phylogenomics reveals the evolutionary origins of lichenization in chlorophyte algae.</title>
        <authorList>
            <person name="Puginier C."/>
            <person name="Libourel C."/>
            <person name="Otte J."/>
            <person name="Skaloud P."/>
            <person name="Haon M."/>
            <person name="Grisel S."/>
            <person name="Petersen M."/>
            <person name="Berrin J.G."/>
            <person name="Delaux P.M."/>
            <person name="Dal Grande F."/>
            <person name="Keller J."/>
        </authorList>
    </citation>
    <scope>NUCLEOTIDE SEQUENCE [LARGE SCALE GENOMIC DNA]</scope>
    <source>
        <strain evidence="14 15">SAG 2043</strain>
    </source>
</reference>
<dbReference type="InterPro" id="IPR050628">
    <property type="entry name" value="SNF2_RAD54_helicase_TF"/>
</dbReference>
<evidence type="ECO:0000256" key="7">
    <source>
        <dbReference type="ARBA" id="ARBA00022833"/>
    </source>
</evidence>
<evidence type="ECO:0000256" key="3">
    <source>
        <dbReference type="ARBA" id="ARBA00022741"/>
    </source>
</evidence>
<dbReference type="Proteomes" id="UP001489004">
    <property type="component" value="Unassembled WGS sequence"/>
</dbReference>
<dbReference type="Gene3D" id="3.40.50.10810">
    <property type="entry name" value="Tandem AAA-ATPase domain"/>
    <property type="match status" value="1"/>
</dbReference>
<dbReference type="PANTHER" id="PTHR45626:SF38">
    <property type="entry name" value="DEAD-BOX PROTEIN"/>
    <property type="match status" value="1"/>
</dbReference>
<keyword evidence="4 9" id="KW-0863">Zinc-finger</keyword>
<feature type="domain" description="Helicase C-terminal" evidence="13">
    <location>
        <begin position="1016"/>
        <end position="1173"/>
    </location>
</feature>
<dbReference type="GO" id="GO:0008094">
    <property type="term" value="F:ATP-dependent activity, acting on DNA"/>
    <property type="evidence" value="ECO:0007669"/>
    <property type="project" value="TreeGrafter"/>
</dbReference>
<dbReference type="CDD" id="cd18008">
    <property type="entry name" value="DEXDc_SHPRH-like"/>
    <property type="match status" value="1"/>
</dbReference>
<dbReference type="SMART" id="SM00490">
    <property type="entry name" value="HELICc"/>
    <property type="match status" value="1"/>
</dbReference>
<evidence type="ECO:0000256" key="6">
    <source>
        <dbReference type="ARBA" id="ARBA00022806"/>
    </source>
</evidence>
<dbReference type="SMART" id="SM00184">
    <property type="entry name" value="RING"/>
    <property type="match status" value="1"/>
</dbReference>
<dbReference type="InterPro" id="IPR001841">
    <property type="entry name" value="Znf_RING"/>
</dbReference>
<dbReference type="GO" id="GO:0005524">
    <property type="term" value="F:ATP binding"/>
    <property type="evidence" value="ECO:0007669"/>
    <property type="project" value="UniProtKB-KW"/>
</dbReference>
<accession>A0AAW1QRG1</accession>
<dbReference type="InterPro" id="IPR049730">
    <property type="entry name" value="SNF2/RAD54-like_C"/>
</dbReference>
<keyword evidence="8" id="KW-0067">ATP-binding</keyword>
<dbReference type="PANTHER" id="PTHR45626">
    <property type="entry name" value="TRANSCRIPTION TERMINATION FACTOR 2-RELATED"/>
    <property type="match status" value="1"/>
</dbReference>
<evidence type="ECO:0000256" key="10">
    <source>
        <dbReference type="SAM" id="MobiDB-lite"/>
    </source>
</evidence>
<feature type="compositionally biased region" description="Low complexity" evidence="10">
    <location>
        <begin position="1161"/>
        <end position="1172"/>
    </location>
</feature>
<feature type="compositionally biased region" description="Basic residues" evidence="10">
    <location>
        <begin position="1"/>
        <end position="18"/>
    </location>
</feature>
<evidence type="ECO:0000256" key="9">
    <source>
        <dbReference type="PROSITE-ProRule" id="PRU00175"/>
    </source>
</evidence>
<evidence type="ECO:0000259" key="11">
    <source>
        <dbReference type="PROSITE" id="PS50089"/>
    </source>
</evidence>
<evidence type="ECO:0000256" key="8">
    <source>
        <dbReference type="ARBA" id="ARBA00022840"/>
    </source>
</evidence>
<keyword evidence="3" id="KW-0547">Nucleotide-binding</keyword>